<dbReference type="EMBL" id="OX460343">
    <property type="protein sequence ID" value="CAI9180186.1"/>
    <property type="molecule type" value="Genomic_DNA"/>
</dbReference>
<feature type="compositionally biased region" description="Basic and acidic residues" evidence="1">
    <location>
        <begin position="52"/>
        <end position="63"/>
    </location>
</feature>
<sequence length="74" mass="7805">KGRAPHADTLVRTQAHTRSRTTGSGGGDSSSVTAATAAPTVAHPLQAAGGEARPESPRTRDHPTASWRRRPRLR</sequence>
<reference evidence="2" key="1">
    <citation type="submission" date="2023-04" db="EMBL/GenBank/DDBJ databases">
        <authorList>
            <consortium name="ELIXIR-Norway"/>
        </authorList>
    </citation>
    <scope>NUCLEOTIDE SEQUENCE [LARGE SCALE GENOMIC DNA]</scope>
</reference>
<accession>A0ABN9A4C5</accession>
<evidence type="ECO:0000256" key="1">
    <source>
        <dbReference type="SAM" id="MobiDB-lite"/>
    </source>
</evidence>
<evidence type="ECO:0000313" key="2">
    <source>
        <dbReference type="EMBL" id="CAI9180186.1"/>
    </source>
</evidence>
<dbReference type="Proteomes" id="UP001176941">
    <property type="component" value="Chromosome X"/>
</dbReference>
<name>A0ABN9A4C5_RANTA</name>
<feature type="non-terminal residue" evidence="2">
    <location>
        <position position="74"/>
    </location>
</feature>
<organism evidence="2 3">
    <name type="scientific">Rangifer tarandus platyrhynchus</name>
    <name type="common">Svalbard reindeer</name>
    <dbReference type="NCBI Taxonomy" id="3082113"/>
    <lineage>
        <taxon>Eukaryota</taxon>
        <taxon>Metazoa</taxon>
        <taxon>Chordata</taxon>
        <taxon>Craniata</taxon>
        <taxon>Vertebrata</taxon>
        <taxon>Euteleostomi</taxon>
        <taxon>Mammalia</taxon>
        <taxon>Eutheria</taxon>
        <taxon>Laurasiatheria</taxon>
        <taxon>Artiodactyla</taxon>
        <taxon>Ruminantia</taxon>
        <taxon>Pecora</taxon>
        <taxon>Cervidae</taxon>
        <taxon>Odocoileinae</taxon>
        <taxon>Rangifer</taxon>
    </lineage>
</organism>
<keyword evidence="3" id="KW-1185">Reference proteome</keyword>
<feature type="region of interest" description="Disordered" evidence="1">
    <location>
        <begin position="1"/>
        <end position="74"/>
    </location>
</feature>
<gene>
    <name evidence="2" type="ORF">MRATA1EN1_LOCUS29148</name>
</gene>
<evidence type="ECO:0000313" key="3">
    <source>
        <dbReference type="Proteomes" id="UP001176941"/>
    </source>
</evidence>
<feature type="compositionally biased region" description="Low complexity" evidence="1">
    <location>
        <begin position="29"/>
        <end position="44"/>
    </location>
</feature>
<protein>
    <submittedName>
        <fullName evidence="2">Uncharacterized protein</fullName>
    </submittedName>
</protein>
<feature type="non-terminal residue" evidence="2">
    <location>
        <position position="1"/>
    </location>
</feature>
<proteinExistence type="predicted"/>